<evidence type="ECO:0000259" key="2">
    <source>
        <dbReference type="Pfam" id="PF20789"/>
    </source>
</evidence>
<dbReference type="EMBL" id="FNLM01000034">
    <property type="protein sequence ID" value="SDU30854.1"/>
    <property type="molecule type" value="Genomic_DNA"/>
</dbReference>
<dbReference type="Proteomes" id="UP000183180">
    <property type="component" value="Unassembled WGS sequence"/>
</dbReference>
<dbReference type="STRING" id="158898.SAMN04488548_134449"/>
<dbReference type="InterPro" id="IPR029069">
    <property type="entry name" value="HotDog_dom_sf"/>
</dbReference>
<evidence type="ECO:0000313" key="3">
    <source>
        <dbReference type="EMBL" id="SDU30854.1"/>
    </source>
</evidence>
<dbReference type="InterPro" id="IPR049450">
    <property type="entry name" value="ACOT8-like_C"/>
</dbReference>
<evidence type="ECO:0000313" key="4">
    <source>
        <dbReference type="Proteomes" id="UP000183180"/>
    </source>
</evidence>
<dbReference type="AlphaFoldDB" id="A0A1H2HG91"/>
<sequence>MIDYVDTHRLVFVESSYYVPVDAPTSDGTSPADDSSARHEYFKPTDATLSVWSPTMQHGGPPSALMMRSLLRCDPDPTQHFTRVTTEILGPIGLGVNRIHARVTRPGRQISLVETELEVQQPDGSFRTAAKSVGWRIRGADTSAIANGPAPLTPLPDELPSQIGFPDDSGEAVDWGTLGFIGTVESARTEGRYGQTPAVWLRAALPLVEGEKTSDLEAMFIVIDVANGVGTRLRPDRWSWMNTDTTVHLTRIPGGPWVGIDAHMVAGPDGFGATLADLYDTSGYIGRSAQTVLLNAVG</sequence>
<dbReference type="Pfam" id="PF13622">
    <property type="entry name" value="4HBT_3"/>
    <property type="match status" value="1"/>
</dbReference>
<dbReference type="InterPro" id="IPR049449">
    <property type="entry name" value="TesB_ACOT8-like_N"/>
</dbReference>
<feature type="domain" description="Acyl-CoA thioesterase-like N-terminal HotDog" evidence="1">
    <location>
        <begin position="51"/>
        <end position="130"/>
    </location>
</feature>
<feature type="domain" description="Acyl-CoA thioesterase-like C-terminal" evidence="2">
    <location>
        <begin position="173"/>
        <end position="293"/>
    </location>
</feature>
<name>A0A1H2HG91_9ACTN</name>
<organism evidence="3 4">
    <name type="scientific">Gordonia westfalica</name>
    <dbReference type="NCBI Taxonomy" id="158898"/>
    <lineage>
        <taxon>Bacteria</taxon>
        <taxon>Bacillati</taxon>
        <taxon>Actinomycetota</taxon>
        <taxon>Actinomycetes</taxon>
        <taxon>Mycobacteriales</taxon>
        <taxon>Gordoniaceae</taxon>
        <taxon>Gordonia</taxon>
    </lineage>
</organism>
<dbReference type="Pfam" id="PF20789">
    <property type="entry name" value="4HBT_3C"/>
    <property type="match status" value="1"/>
</dbReference>
<accession>A0A1H2HG91</accession>
<dbReference type="SUPFAM" id="SSF54637">
    <property type="entry name" value="Thioesterase/thiol ester dehydrase-isomerase"/>
    <property type="match status" value="1"/>
</dbReference>
<dbReference type="InterPro" id="IPR042171">
    <property type="entry name" value="Acyl-CoA_hotdog"/>
</dbReference>
<gene>
    <name evidence="3" type="ORF">SAMN04488548_134449</name>
</gene>
<protein>
    <submittedName>
        <fullName evidence="3">Thioesterase-like superfamily protein</fullName>
    </submittedName>
</protein>
<evidence type="ECO:0000259" key="1">
    <source>
        <dbReference type="Pfam" id="PF13622"/>
    </source>
</evidence>
<proteinExistence type="predicted"/>
<dbReference type="Gene3D" id="2.40.160.210">
    <property type="entry name" value="Acyl-CoA thioesterase, double hotdog domain"/>
    <property type="match status" value="1"/>
</dbReference>
<reference evidence="3 4" key="1">
    <citation type="submission" date="2016-10" db="EMBL/GenBank/DDBJ databases">
        <authorList>
            <person name="de Groot N.N."/>
        </authorList>
    </citation>
    <scope>NUCLEOTIDE SEQUENCE [LARGE SCALE GENOMIC DNA]</scope>
    <source>
        <strain evidence="3 4">DSM 44215</strain>
    </source>
</reference>